<dbReference type="CDD" id="cd04243">
    <property type="entry name" value="AAK_AK-HSDH-like"/>
    <property type="match status" value="1"/>
</dbReference>
<dbReference type="InterPro" id="IPR005260">
    <property type="entry name" value="Asp_kin_monofn"/>
</dbReference>
<evidence type="ECO:0000256" key="5">
    <source>
        <dbReference type="ARBA" id="ARBA00022777"/>
    </source>
</evidence>
<dbReference type="Gene3D" id="3.30.70.260">
    <property type="match status" value="2"/>
</dbReference>
<evidence type="ECO:0000256" key="10">
    <source>
        <dbReference type="RuleBase" id="RU004249"/>
    </source>
</evidence>
<keyword evidence="4 8" id="KW-0547">Nucleotide-binding</keyword>
<feature type="binding site" evidence="8">
    <location>
        <position position="231"/>
    </location>
    <ligand>
        <name>ATP</name>
        <dbReference type="ChEBI" id="CHEBI:30616"/>
    </ligand>
</feature>
<dbReference type="Gene3D" id="1.20.120.1320">
    <property type="entry name" value="Aspartokinase, catalytic domain"/>
    <property type="match status" value="1"/>
</dbReference>
<feature type="binding site" evidence="8">
    <location>
        <position position="43"/>
    </location>
    <ligand>
        <name>substrate</name>
    </ligand>
</feature>
<organism evidence="12 13">
    <name type="scientific">Aquimarina spongiae</name>
    <dbReference type="NCBI Taxonomy" id="570521"/>
    <lineage>
        <taxon>Bacteria</taxon>
        <taxon>Pseudomonadati</taxon>
        <taxon>Bacteroidota</taxon>
        <taxon>Flavobacteriia</taxon>
        <taxon>Flavobacteriales</taxon>
        <taxon>Flavobacteriaceae</taxon>
        <taxon>Aquimarina</taxon>
    </lineage>
</organism>
<feature type="domain" description="Aspartate/glutamate/uridylate kinase" evidence="11">
    <location>
        <begin position="2"/>
        <end position="277"/>
    </location>
</feature>
<dbReference type="UniPathway" id="UPA00050">
    <property type="reaction ID" value="UER00461"/>
</dbReference>
<keyword evidence="5 9" id="KW-0418">Kinase</keyword>
<dbReference type="InterPro" id="IPR045865">
    <property type="entry name" value="ACT-like_dom_sf"/>
</dbReference>
<gene>
    <name evidence="12" type="ORF">SAMN04488508_11445</name>
</gene>
<dbReference type="GO" id="GO:0009090">
    <property type="term" value="P:homoserine biosynthetic process"/>
    <property type="evidence" value="ECO:0007669"/>
    <property type="project" value="TreeGrafter"/>
</dbReference>
<dbReference type="GO" id="GO:0004072">
    <property type="term" value="F:aspartate kinase activity"/>
    <property type="evidence" value="ECO:0007669"/>
    <property type="project" value="UniProtKB-EC"/>
</dbReference>
<evidence type="ECO:0000313" key="12">
    <source>
        <dbReference type="EMBL" id="SHJ67312.1"/>
    </source>
</evidence>
<dbReference type="PIRSF" id="PIRSF000726">
    <property type="entry name" value="Asp_kin"/>
    <property type="match status" value="1"/>
</dbReference>
<reference evidence="13" key="1">
    <citation type="submission" date="2016-11" db="EMBL/GenBank/DDBJ databases">
        <authorList>
            <person name="Varghese N."/>
            <person name="Submissions S."/>
        </authorList>
    </citation>
    <scope>NUCLEOTIDE SEQUENCE [LARGE SCALE GENOMIC DNA]</scope>
    <source>
        <strain evidence="13">DSM 22623</strain>
    </source>
</reference>
<dbReference type="Gene3D" id="3.40.1160.10">
    <property type="entry name" value="Acetylglutamate kinase-like"/>
    <property type="match status" value="1"/>
</dbReference>
<comment type="pathway">
    <text evidence="10">Amino-acid biosynthesis; L-methionine biosynthesis via de novo pathway; L-homoserine from L-aspartate: step 1/3.</text>
</comment>
<dbReference type="Pfam" id="PF00696">
    <property type="entry name" value="AA_kinase"/>
    <property type="match status" value="1"/>
</dbReference>
<sequence length="417" mass="47530">MRVFKFGGASVKDADGVKNVATVLKQTGHEQLVVVVSAMGKTTNALEQIVAFYLQQESELKTQMIDLHRYHFDIVDALFEHKQHPIYQKTQALFTDLQTTLDRNKSKQYDYIYDQVVSYGELISTTIISEYLADQGFANQWIDARELIKTDTTYRDATVDWERTQQTIRDKVDRNTLSVTQGFIASDANNFTTTLGREGSDYTAGIFAYCLGADSVSIWKDVPGVLNGDPRVFQNTKLLRQVSYSEAIELAFYGASVIHPKTIQPLQRKEIPLYVKSFLNPKADGTSVKKGQPLDPYIPCYIVKKNQILVSLSSLDFSFIVEDNISEIFKLFHQYHIKVDLIQNSAISFSVCLDDKFHHFEKVLSTLKAKFKVTYNTGVALYTIRHFTDQAITSLEKNKDILLKQITRETYQMVAKE</sequence>
<dbReference type="STRING" id="570521.SAMN04488508_11445"/>
<dbReference type="GO" id="GO:0005829">
    <property type="term" value="C:cytosol"/>
    <property type="evidence" value="ECO:0007669"/>
    <property type="project" value="TreeGrafter"/>
</dbReference>
<evidence type="ECO:0000256" key="8">
    <source>
        <dbReference type="PIRSR" id="PIRSR000726-1"/>
    </source>
</evidence>
<dbReference type="PANTHER" id="PTHR21499:SF59">
    <property type="entry name" value="ASPARTOKINASE"/>
    <property type="match status" value="1"/>
</dbReference>
<dbReference type="EC" id="2.7.2.4" evidence="9"/>
<evidence type="ECO:0000256" key="1">
    <source>
        <dbReference type="ARBA" id="ARBA00004766"/>
    </source>
</evidence>
<dbReference type="Proteomes" id="UP000184432">
    <property type="component" value="Unassembled WGS sequence"/>
</dbReference>
<dbReference type="GO" id="GO:0005524">
    <property type="term" value="F:ATP binding"/>
    <property type="evidence" value="ECO:0007669"/>
    <property type="project" value="UniProtKB-KW"/>
</dbReference>
<proteinExistence type="inferred from homology"/>
<evidence type="ECO:0000256" key="7">
    <source>
        <dbReference type="ARBA" id="ARBA00047872"/>
    </source>
</evidence>
<dbReference type="OrthoDB" id="9799110at2"/>
<evidence type="ECO:0000256" key="3">
    <source>
        <dbReference type="ARBA" id="ARBA00022679"/>
    </source>
</evidence>
<feature type="binding site" evidence="8">
    <location>
        <begin position="5"/>
        <end position="8"/>
    </location>
    <ligand>
        <name>ATP</name>
        <dbReference type="ChEBI" id="CHEBI:30616"/>
    </ligand>
</feature>
<dbReference type="GO" id="GO:0009088">
    <property type="term" value="P:threonine biosynthetic process"/>
    <property type="evidence" value="ECO:0007669"/>
    <property type="project" value="UniProtKB-UniPathway"/>
</dbReference>
<dbReference type="InterPro" id="IPR001048">
    <property type="entry name" value="Asp/Glu/Uridylate_kinase"/>
</dbReference>
<dbReference type="UniPathway" id="UPA00051">
    <property type="reaction ID" value="UER00462"/>
</dbReference>
<comment type="pathway">
    <text evidence="1 10">Amino-acid biosynthesis; L-lysine biosynthesis via DAP pathway; (S)-tetrahydrodipicolinate from L-aspartate: step 1/4.</text>
</comment>
<dbReference type="InterPro" id="IPR042199">
    <property type="entry name" value="AsparK_Bifunc_asparK/hSer_DH"/>
</dbReference>
<evidence type="ECO:0000256" key="6">
    <source>
        <dbReference type="ARBA" id="ARBA00022840"/>
    </source>
</evidence>
<dbReference type="SUPFAM" id="SSF55021">
    <property type="entry name" value="ACT-like"/>
    <property type="match status" value="1"/>
</dbReference>
<keyword evidence="6 8" id="KW-0067">ATP-binding</keyword>
<dbReference type="AlphaFoldDB" id="A0A1M6L7Y7"/>
<comment type="catalytic activity">
    <reaction evidence="7 9">
        <text>L-aspartate + ATP = 4-phospho-L-aspartate + ADP</text>
        <dbReference type="Rhea" id="RHEA:23776"/>
        <dbReference type="ChEBI" id="CHEBI:29991"/>
        <dbReference type="ChEBI" id="CHEBI:30616"/>
        <dbReference type="ChEBI" id="CHEBI:57535"/>
        <dbReference type="ChEBI" id="CHEBI:456216"/>
        <dbReference type="EC" id="2.7.2.4"/>
    </reaction>
</comment>
<dbReference type="NCBIfam" id="TIGR00657">
    <property type="entry name" value="asp_kinases"/>
    <property type="match status" value="1"/>
</dbReference>
<evidence type="ECO:0000313" key="13">
    <source>
        <dbReference type="Proteomes" id="UP000184432"/>
    </source>
</evidence>
<evidence type="ECO:0000256" key="4">
    <source>
        <dbReference type="ARBA" id="ARBA00022741"/>
    </source>
</evidence>
<dbReference type="GO" id="GO:0009089">
    <property type="term" value="P:lysine biosynthetic process via diaminopimelate"/>
    <property type="evidence" value="ECO:0007669"/>
    <property type="project" value="UniProtKB-UniPathway"/>
</dbReference>
<dbReference type="PANTHER" id="PTHR21499">
    <property type="entry name" value="ASPARTATE KINASE"/>
    <property type="match status" value="1"/>
</dbReference>
<accession>A0A1M6L7Y7</accession>
<dbReference type="SUPFAM" id="SSF53633">
    <property type="entry name" value="Carbamate kinase-like"/>
    <property type="match status" value="1"/>
</dbReference>
<feature type="binding site" evidence="8">
    <location>
        <position position="121"/>
    </location>
    <ligand>
        <name>substrate</name>
    </ligand>
</feature>
<protein>
    <recommendedName>
        <fullName evidence="9">Aspartokinase</fullName>
        <ecNumber evidence="9">2.7.2.4</ecNumber>
    </recommendedName>
</protein>
<dbReference type="InterPro" id="IPR036393">
    <property type="entry name" value="AceGlu_kinase-like_sf"/>
</dbReference>
<dbReference type="InterPro" id="IPR001341">
    <property type="entry name" value="Asp_kinase"/>
</dbReference>
<evidence type="ECO:0000259" key="11">
    <source>
        <dbReference type="Pfam" id="PF00696"/>
    </source>
</evidence>
<dbReference type="EMBL" id="FQYP01000014">
    <property type="protein sequence ID" value="SHJ67312.1"/>
    <property type="molecule type" value="Genomic_DNA"/>
</dbReference>
<keyword evidence="13" id="KW-1185">Reference proteome</keyword>
<keyword evidence="10" id="KW-0028">Amino-acid biosynthesis</keyword>
<comment type="pathway">
    <text evidence="10">Amino-acid biosynthesis; L-threonine biosynthesis; L-threonine from L-aspartate: step 1/5.</text>
</comment>
<evidence type="ECO:0000256" key="2">
    <source>
        <dbReference type="ARBA" id="ARBA00010122"/>
    </source>
</evidence>
<name>A0A1M6L7Y7_9FLAO</name>
<evidence type="ECO:0000256" key="9">
    <source>
        <dbReference type="RuleBase" id="RU003448"/>
    </source>
</evidence>
<dbReference type="RefSeq" id="WP_073321773.1">
    <property type="nucleotide sequence ID" value="NZ_FQYP01000014.1"/>
</dbReference>
<dbReference type="UniPathway" id="UPA00034">
    <property type="reaction ID" value="UER00015"/>
</dbReference>
<keyword evidence="3 9" id="KW-0808">Transferase</keyword>
<comment type="similarity">
    <text evidence="2 9">Belongs to the aspartokinase family.</text>
</comment>